<accession>A0A2X4U7A2</accession>
<gene>
    <name evidence="2" type="ORF">NCTC12961_00764</name>
</gene>
<keyword evidence="1" id="KW-0812">Transmembrane</keyword>
<dbReference type="Proteomes" id="UP000248897">
    <property type="component" value="Chromosome 1"/>
</dbReference>
<dbReference type="AlphaFoldDB" id="A0A2X4U7A2"/>
<keyword evidence="1" id="KW-0472">Membrane</keyword>
<sequence length="86" mass="9798">MLIAFINVFYRVKTASILIPLLCLRGGFYKPRNAVERRIVTNIIRQFLRQEAAGGIILIVAAIIALIMANTRLRGFITLFSIYLSW</sequence>
<evidence type="ECO:0000313" key="2">
    <source>
        <dbReference type="EMBL" id="SQI31128.1"/>
    </source>
</evidence>
<protein>
    <submittedName>
        <fullName evidence="2">pH-dependent sodium/proton antiporter</fullName>
    </submittedName>
</protein>
<proteinExistence type="predicted"/>
<name>A0A2X4U7A2_SERPL</name>
<dbReference type="EMBL" id="LS483469">
    <property type="protein sequence ID" value="SQI31128.1"/>
    <property type="molecule type" value="Genomic_DNA"/>
</dbReference>
<evidence type="ECO:0000313" key="3">
    <source>
        <dbReference type="Proteomes" id="UP000248897"/>
    </source>
</evidence>
<reference evidence="2 3" key="1">
    <citation type="submission" date="2018-06" db="EMBL/GenBank/DDBJ databases">
        <authorList>
            <consortium name="Pathogen Informatics"/>
            <person name="Doyle S."/>
        </authorList>
    </citation>
    <scope>NUCLEOTIDE SEQUENCE [LARGE SCALE GENOMIC DNA]</scope>
    <source>
        <strain evidence="2 3">NCTC12961</strain>
    </source>
</reference>
<feature type="transmembrane region" description="Helical" evidence="1">
    <location>
        <begin position="52"/>
        <end position="69"/>
    </location>
</feature>
<evidence type="ECO:0000256" key="1">
    <source>
        <dbReference type="SAM" id="Phobius"/>
    </source>
</evidence>
<keyword evidence="1" id="KW-1133">Transmembrane helix</keyword>
<organism evidence="2 3">
    <name type="scientific">Serratia plymuthica</name>
    <dbReference type="NCBI Taxonomy" id="82996"/>
    <lineage>
        <taxon>Bacteria</taxon>
        <taxon>Pseudomonadati</taxon>
        <taxon>Pseudomonadota</taxon>
        <taxon>Gammaproteobacteria</taxon>
        <taxon>Enterobacterales</taxon>
        <taxon>Yersiniaceae</taxon>
        <taxon>Serratia</taxon>
    </lineage>
</organism>